<keyword evidence="2" id="KW-1185">Reference proteome</keyword>
<comment type="caution">
    <text evidence="1">The sequence shown here is derived from an EMBL/GenBank/DDBJ whole genome shotgun (WGS) entry which is preliminary data.</text>
</comment>
<evidence type="ECO:0000313" key="2">
    <source>
        <dbReference type="Proteomes" id="UP000823388"/>
    </source>
</evidence>
<accession>A0A8T0QXT9</accession>
<sequence length="106" mass="11600">MLFFSGRPDCIISSCQSVVSDQAYSQRVPVKKNQKAGDRLVGTARHGYFSPILPCLLRLKKVFLAHSIILSSKGGFSMTRRCQQLAFGVLPGTTAPSMNDIFNCTS</sequence>
<organism evidence="1 2">
    <name type="scientific">Panicum virgatum</name>
    <name type="common">Blackwell switchgrass</name>
    <dbReference type="NCBI Taxonomy" id="38727"/>
    <lineage>
        <taxon>Eukaryota</taxon>
        <taxon>Viridiplantae</taxon>
        <taxon>Streptophyta</taxon>
        <taxon>Embryophyta</taxon>
        <taxon>Tracheophyta</taxon>
        <taxon>Spermatophyta</taxon>
        <taxon>Magnoliopsida</taxon>
        <taxon>Liliopsida</taxon>
        <taxon>Poales</taxon>
        <taxon>Poaceae</taxon>
        <taxon>PACMAD clade</taxon>
        <taxon>Panicoideae</taxon>
        <taxon>Panicodae</taxon>
        <taxon>Paniceae</taxon>
        <taxon>Panicinae</taxon>
        <taxon>Panicum</taxon>
        <taxon>Panicum sect. Hiantes</taxon>
    </lineage>
</organism>
<reference evidence="1" key="1">
    <citation type="submission" date="2020-05" db="EMBL/GenBank/DDBJ databases">
        <title>WGS assembly of Panicum virgatum.</title>
        <authorList>
            <person name="Lovell J.T."/>
            <person name="Jenkins J."/>
            <person name="Shu S."/>
            <person name="Juenger T.E."/>
            <person name="Schmutz J."/>
        </authorList>
    </citation>
    <scope>NUCLEOTIDE SEQUENCE</scope>
    <source>
        <strain evidence="1">AP13</strain>
    </source>
</reference>
<name>A0A8T0QXT9_PANVG</name>
<protein>
    <submittedName>
        <fullName evidence="1">Uncharacterized protein</fullName>
    </submittedName>
</protein>
<proteinExistence type="predicted"/>
<evidence type="ECO:0000313" key="1">
    <source>
        <dbReference type="EMBL" id="KAG2577798.1"/>
    </source>
</evidence>
<dbReference type="Proteomes" id="UP000823388">
    <property type="component" value="Chromosome 6N"/>
</dbReference>
<gene>
    <name evidence="1" type="ORF">PVAP13_6NG172303</name>
</gene>
<dbReference type="EMBL" id="CM029048">
    <property type="protein sequence ID" value="KAG2577798.1"/>
    <property type="molecule type" value="Genomic_DNA"/>
</dbReference>
<dbReference type="AlphaFoldDB" id="A0A8T0QXT9"/>